<dbReference type="InterPro" id="IPR026893">
    <property type="entry name" value="Tyr/Ser_Pase_IphP-type"/>
</dbReference>
<dbReference type="PROSITE" id="PS00383">
    <property type="entry name" value="TYR_PHOSPHATASE_1"/>
    <property type="match status" value="1"/>
</dbReference>
<dbReference type="InterPro" id="IPR029021">
    <property type="entry name" value="Prot-tyrosine_phosphatase-like"/>
</dbReference>
<dbReference type="InterPro" id="IPR016130">
    <property type="entry name" value="Tyr_Pase_AS"/>
</dbReference>
<dbReference type="GO" id="GO:0004721">
    <property type="term" value="F:phosphoprotein phosphatase activity"/>
    <property type="evidence" value="ECO:0007669"/>
    <property type="project" value="InterPro"/>
</dbReference>
<reference evidence="2 3" key="1">
    <citation type="journal article" date="2012" name="J. Bacteriol.">
        <title>Genome sequence of Lactobacillus mucosae LM1, isolated from piglet feces.</title>
        <authorList>
            <person name="Lee J.H."/>
            <person name="Valeriano V.D."/>
            <person name="Shin Y.R."/>
            <person name="Chae J.P."/>
            <person name="Kim G.B."/>
            <person name="Ham J.S."/>
            <person name="Chun J."/>
            <person name="Kang D.K."/>
        </authorList>
    </citation>
    <scope>NUCLEOTIDE SEQUENCE [LARGE SCALE GENOMIC DNA]</scope>
    <source>
        <strain evidence="2 3">LM1</strain>
    </source>
</reference>
<dbReference type="STRING" id="1130798.LBLM1_00235"/>
<keyword evidence="3" id="KW-1185">Reference proteome</keyword>
<evidence type="ECO:0008006" key="4">
    <source>
        <dbReference type="Google" id="ProtNLM"/>
    </source>
</evidence>
<dbReference type="Proteomes" id="UP000003645">
    <property type="component" value="Chromosome"/>
</dbReference>
<dbReference type="RefSeq" id="WP_006500826.1">
    <property type="nucleotide sequence ID" value="NZ_CP011013.1"/>
</dbReference>
<name>A0A0D4CII2_LIMMU</name>
<dbReference type="SUPFAM" id="SSF52799">
    <property type="entry name" value="(Phosphotyrosine protein) phosphatases II"/>
    <property type="match status" value="1"/>
</dbReference>
<dbReference type="KEGG" id="lmu:LBLM1_00235"/>
<proteinExistence type="inferred from homology"/>
<comment type="similarity">
    <text evidence="1">Belongs to the protein-tyrosine phosphatase family.</text>
</comment>
<dbReference type="AlphaFoldDB" id="A0A0D4CII2"/>
<dbReference type="PANTHER" id="PTHR31126:SF1">
    <property type="entry name" value="TYROSINE SPECIFIC PROTEIN PHOSPHATASES DOMAIN-CONTAINING PROTEIN"/>
    <property type="match status" value="1"/>
</dbReference>
<dbReference type="PANTHER" id="PTHR31126">
    <property type="entry name" value="TYROSINE-PROTEIN PHOSPHATASE"/>
    <property type="match status" value="1"/>
</dbReference>
<gene>
    <name evidence="2" type="ORF">LBLM1_00235</name>
</gene>
<dbReference type="EMBL" id="CP011013">
    <property type="protein sequence ID" value="AJT49681.1"/>
    <property type="molecule type" value="Genomic_DNA"/>
</dbReference>
<evidence type="ECO:0000313" key="3">
    <source>
        <dbReference type="Proteomes" id="UP000003645"/>
    </source>
</evidence>
<dbReference type="OrthoDB" id="1188001at2"/>
<protein>
    <recommendedName>
        <fullName evidence="4">Protein tyrosine phosphatase</fullName>
    </recommendedName>
</protein>
<dbReference type="Pfam" id="PF13350">
    <property type="entry name" value="Y_phosphatase3"/>
    <property type="match status" value="1"/>
</dbReference>
<dbReference type="HOGENOM" id="CLU_057546_0_2_9"/>
<organism evidence="2 3">
    <name type="scientific">Limosilactobacillus mucosae LM1</name>
    <dbReference type="NCBI Taxonomy" id="1130798"/>
    <lineage>
        <taxon>Bacteria</taxon>
        <taxon>Bacillati</taxon>
        <taxon>Bacillota</taxon>
        <taxon>Bacilli</taxon>
        <taxon>Lactobacillales</taxon>
        <taxon>Lactobacillaceae</taxon>
        <taxon>Limosilactobacillus</taxon>
    </lineage>
</organism>
<evidence type="ECO:0000313" key="2">
    <source>
        <dbReference type="EMBL" id="AJT49681.1"/>
    </source>
</evidence>
<dbReference type="Gene3D" id="3.90.190.10">
    <property type="entry name" value="Protein tyrosine phosphatase superfamily"/>
    <property type="match status" value="1"/>
</dbReference>
<sequence>MPIPTRRLPINGGYNYRDLGGYPTFDGHTIKWRRLLRSGSLHRLTSQDLQYFSDMKLAKDIDLRSPRETKKEPDQVPGATEYIANPIFSTDETRASQPISSFSDELNADPNRGRQHMRTVYHEMVAEPGPQQAYRDFFQQLLSAPADRPVLFHCTAGKDRTGIGAYLLLNALEVQPDVIIKDYLLTNELVKDVQQDIKQKLTAGHFSSNYIQNSLDMASVKREYLQTAQDAIQKISGSVDQYLKEVMQLSDSDLQALRHKYRD</sequence>
<evidence type="ECO:0000256" key="1">
    <source>
        <dbReference type="ARBA" id="ARBA00009580"/>
    </source>
</evidence>
<accession>A0A0D4CII2</accession>